<reference evidence="2 3" key="1">
    <citation type="submission" date="2020-04" db="EMBL/GenBank/DDBJ databases">
        <title>Paeniglutamicibacter sp. ANT13_2, a novel actinomycete isolated from sediment in Antarctica.</title>
        <authorList>
            <person name="Sakdapetsiri C."/>
            <person name="Pinyakong O."/>
        </authorList>
    </citation>
    <scope>NUCLEOTIDE SEQUENCE [LARGE SCALE GENOMIC DNA]</scope>
    <source>
        <strain evidence="2 3">ANT13_2</strain>
    </source>
</reference>
<proteinExistence type="predicted"/>
<gene>
    <name evidence="2" type="ORF">HED64_10395</name>
</gene>
<dbReference type="EMBL" id="JAAWVT010000004">
    <property type="protein sequence ID" value="NKG21112.1"/>
    <property type="molecule type" value="Genomic_DNA"/>
</dbReference>
<accession>A0ABX1G4E1</accession>
<keyword evidence="3" id="KW-1185">Reference proteome</keyword>
<dbReference type="RefSeq" id="WP_168151937.1">
    <property type="nucleotide sequence ID" value="NZ_JAAWVT010000004.1"/>
</dbReference>
<feature type="compositionally biased region" description="Acidic residues" evidence="1">
    <location>
        <begin position="199"/>
        <end position="209"/>
    </location>
</feature>
<protein>
    <submittedName>
        <fullName evidence="2">Uncharacterized protein</fullName>
    </submittedName>
</protein>
<evidence type="ECO:0000313" key="2">
    <source>
        <dbReference type="EMBL" id="NKG21112.1"/>
    </source>
</evidence>
<organism evidence="2 3">
    <name type="scientific">Paeniglutamicibacter terrestris</name>
    <dbReference type="NCBI Taxonomy" id="2723403"/>
    <lineage>
        <taxon>Bacteria</taxon>
        <taxon>Bacillati</taxon>
        <taxon>Actinomycetota</taxon>
        <taxon>Actinomycetes</taxon>
        <taxon>Micrococcales</taxon>
        <taxon>Micrococcaceae</taxon>
        <taxon>Paeniglutamicibacter</taxon>
    </lineage>
</organism>
<evidence type="ECO:0000313" key="3">
    <source>
        <dbReference type="Proteomes" id="UP000746595"/>
    </source>
</evidence>
<name>A0ABX1G4E1_9MICC</name>
<dbReference type="Proteomes" id="UP000746595">
    <property type="component" value="Unassembled WGS sequence"/>
</dbReference>
<evidence type="ECO:0000256" key="1">
    <source>
        <dbReference type="SAM" id="MobiDB-lite"/>
    </source>
</evidence>
<comment type="caution">
    <text evidence="2">The sequence shown here is derived from an EMBL/GenBank/DDBJ whole genome shotgun (WGS) entry which is preliminary data.</text>
</comment>
<feature type="region of interest" description="Disordered" evidence="1">
    <location>
        <begin position="179"/>
        <end position="209"/>
    </location>
</feature>
<sequence>MDLTVQYYDSCIHAGEWSLPVRLDAFDDPRLLILMSDISLGGRLRLLWFLLEPECHDDLRSLMRAATGTSSSQNVMAFTRVILEQEARGLMIFLHMLATCRAELKADFRRFYSLGLDAALVELSPRDLSDYAVSLPSEGAVHRKLNPDHEWSLNEQLMAAMIDVQNMRRYEAAKLAGANSATKPKQIERPGVSNGETENIGESEGFENVEDFDEAYAKIRARFAPAPE</sequence>